<sequence>MAAAHPARWREIAGAGLPCWPVVTQGWDVSPRNSPGEPWPPARWEWPFGALIPDNSPELFGRLCSAARRFLSGQPGPARVMLLNAWNEWTESSVLAPTRDQGFACLEALREALAAP</sequence>
<dbReference type="PANTHER" id="PTHR41244:SF1">
    <property type="entry name" value="GLYCOSYLTRANSFERASE"/>
    <property type="match status" value="1"/>
</dbReference>
<comment type="caution">
    <text evidence="1">The sequence shown here is derived from an EMBL/GenBank/DDBJ whole genome shotgun (WGS) entry which is preliminary data.</text>
</comment>
<accession>A0A1V5MBQ5</accession>
<protein>
    <submittedName>
        <fullName evidence="1">Uncharacterized protein</fullName>
    </submittedName>
</protein>
<reference evidence="1" key="1">
    <citation type="submission" date="2017-02" db="EMBL/GenBank/DDBJ databases">
        <title>Delving into the versatile metabolic prowess of the omnipresent phylum Bacteroidetes.</title>
        <authorList>
            <person name="Nobu M.K."/>
            <person name="Mei R."/>
            <person name="Narihiro T."/>
            <person name="Kuroda K."/>
            <person name="Liu W.-T."/>
        </authorList>
    </citation>
    <scope>NUCLEOTIDE SEQUENCE</scope>
    <source>
        <strain evidence="1">ADurb.Bin417</strain>
    </source>
</reference>
<dbReference type="Pfam" id="PF14307">
    <property type="entry name" value="Glyco_tran_WbsX"/>
    <property type="match status" value="1"/>
</dbReference>
<dbReference type="EMBL" id="MWAK01000240">
    <property type="protein sequence ID" value="OPZ90658.1"/>
    <property type="molecule type" value="Genomic_DNA"/>
</dbReference>
<name>A0A1V5MBQ5_UNCT6</name>
<proteinExistence type="predicted"/>
<gene>
    <name evidence="1" type="ORF">BWY73_01269</name>
</gene>
<dbReference type="InterPro" id="IPR032719">
    <property type="entry name" value="WbsX"/>
</dbReference>
<dbReference type="AlphaFoldDB" id="A0A1V5MBQ5"/>
<dbReference type="Gene3D" id="3.20.20.80">
    <property type="entry name" value="Glycosidases"/>
    <property type="match status" value="1"/>
</dbReference>
<evidence type="ECO:0000313" key="1">
    <source>
        <dbReference type="EMBL" id="OPZ90658.1"/>
    </source>
</evidence>
<organism evidence="1">
    <name type="scientific">candidate division TA06 bacterium ADurb.Bin417</name>
    <dbReference type="NCBI Taxonomy" id="1852828"/>
    <lineage>
        <taxon>Bacteria</taxon>
        <taxon>Bacteria division TA06</taxon>
    </lineage>
</organism>
<dbReference type="Proteomes" id="UP000485484">
    <property type="component" value="Unassembled WGS sequence"/>
</dbReference>
<dbReference type="PANTHER" id="PTHR41244">
    <property type="entry name" value="RHAMNAN SYNTHESIS F"/>
    <property type="match status" value="1"/>
</dbReference>